<comment type="caution">
    <text evidence="1">The sequence shown here is derived from an EMBL/GenBank/DDBJ whole genome shotgun (WGS) entry which is preliminary data.</text>
</comment>
<dbReference type="AlphaFoldDB" id="A0A7C3WUT3"/>
<dbReference type="EMBL" id="DTGA01000036">
    <property type="protein sequence ID" value="HGB30491.1"/>
    <property type="molecule type" value="Genomic_DNA"/>
</dbReference>
<accession>A0A7C3WUT3</accession>
<sequence>MERPYFFNDQLVLSEDLNSISDSLIGNLQNVIRSFLGRSGGYNEDQLVTYGKDKGGVIGSPSEHTMNKNLKVVKVQDDTIRIYPGAAILDPGELIVLPGILTISKGESSLYYRWTSSPNDINYVKISYAEATGSLKADDLGVLHPTRYYRSFFVSIDNLPPSTSSEILLARFQADGNGNIDSSGIEDTRLYTKWFTTADSVGVDPYKVPVPTHKSVADHIYSTGSATPTPNNPHGLSFDDLGGDLKLLQKRHATDLHVNGIIPIGVRNQQTLDSYKGVINDQYIGAYISFNPPSNAFLLVNGNVITGSLPILRASDAPSDGLYFAVVNSQGGVEWKEFDSFFLTYIDNLFSFNLNGYHYSTGHKGIEYYPLGVAEIADAGDDILSWTDCRTFYGNNILDIAADYEEGVQNPSTSELTLTSSLKDTLQRLRYQIGKALTGTGSNWKSSNPLTAGPTSDADPYHTHLSLQNKSDIYVIPYSLFDPYIPPTPANLDFDQFLDVCQFIPWHNITGNQISQADIITGNPTSGTGSFQITIKEKGIYEVALCSTHYCSYQVTGSYGMIIIKPYPSGSMQQPQWQVAGWSFAQVDSHYTYNSLITKAIVNVDDTSGIYNKLLVTGYNYVTQPIICMRNTRNLFNFNDLHGGYATYLRITKLKNQ</sequence>
<name>A0A7C3WUT3_9BACT</name>
<protein>
    <submittedName>
        <fullName evidence="1">Uncharacterized protein</fullName>
    </submittedName>
</protein>
<gene>
    <name evidence="1" type="ORF">ENV35_01280</name>
</gene>
<reference evidence="1" key="1">
    <citation type="journal article" date="2020" name="mSystems">
        <title>Genome- and Community-Level Interaction Insights into Carbon Utilization and Element Cycling Functions of Hydrothermarchaeota in Hydrothermal Sediment.</title>
        <authorList>
            <person name="Zhou Z."/>
            <person name="Liu Y."/>
            <person name="Xu W."/>
            <person name="Pan J."/>
            <person name="Luo Z.H."/>
            <person name="Li M."/>
        </authorList>
    </citation>
    <scope>NUCLEOTIDE SEQUENCE [LARGE SCALE GENOMIC DNA]</scope>
    <source>
        <strain evidence="1">SpSt-751</strain>
    </source>
</reference>
<proteinExistence type="predicted"/>
<organism evidence="1">
    <name type="scientific">Dictyoglomus turgidum</name>
    <dbReference type="NCBI Taxonomy" id="513050"/>
    <lineage>
        <taxon>Bacteria</taxon>
        <taxon>Pseudomonadati</taxon>
        <taxon>Dictyoglomota</taxon>
        <taxon>Dictyoglomia</taxon>
        <taxon>Dictyoglomales</taxon>
        <taxon>Dictyoglomaceae</taxon>
        <taxon>Dictyoglomus</taxon>
    </lineage>
</organism>
<evidence type="ECO:0000313" key="1">
    <source>
        <dbReference type="EMBL" id="HGB30491.1"/>
    </source>
</evidence>